<dbReference type="Pfam" id="PF01557">
    <property type="entry name" value="FAA_hydrolase"/>
    <property type="match status" value="1"/>
</dbReference>
<comment type="cofactor">
    <cofactor evidence="1">
        <name>Mg(2+)</name>
        <dbReference type="ChEBI" id="CHEBI:18420"/>
    </cofactor>
</comment>
<dbReference type="SUPFAM" id="SSF56529">
    <property type="entry name" value="FAH"/>
    <property type="match status" value="1"/>
</dbReference>
<dbReference type="GO" id="GO:0016853">
    <property type="term" value="F:isomerase activity"/>
    <property type="evidence" value="ECO:0007669"/>
    <property type="project" value="UniProtKB-KW"/>
</dbReference>
<evidence type="ECO:0000313" key="5">
    <source>
        <dbReference type="EMBL" id="OZI77676.1"/>
    </source>
</evidence>
<evidence type="ECO:0000256" key="1">
    <source>
        <dbReference type="ARBA" id="ARBA00001946"/>
    </source>
</evidence>
<comment type="similarity">
    <text evidence="2">Belongs to the FAH family.</text>
</comment>
<keyword evidence="3" id="KW-0479">Metal-binding</keyword>
<keyword evidence="6" id="KW-1185">Reference proteome</keyword>
<protein>
    <submittedName>
        <fullName evidence="5">5-carboxymethyl-2-hydroxymuconate isomerase</fullName>
    </submittedName>
</protein>
<dbReference type="GO" id="GO:0046872">
    <property type="term" value="F:metal ion binding"/>
    <property type="evidence" value="ECO:0007669"/>
    <property type="project" value="UniProtKB-KW"/>
</dbReference>
<evidence type="ECO:0000313" key="6">
    <source>
        <dbReference type="Proteomes" id="UP000216429"/>
    </source>
</evidence>
<dbReference type="OrthoDB" id="9805307at2"/>
<dbReference type="InterPro" id="IPR011234">
    <property type="entry name" value="Fumarylacetoacetase-like_C"/>
</dbReference>
<dbReference type="FunFam" id="3.90.850.10:FF:000008">
    <property type="entry name" value="FAA hydrolase family protein"/>
    <property type="match status" value="1"/>
</dbReference>
<evidence type="ECO:0000256" key="2">
    <source>
        <dbReference type="ARBA" id="ARBA00010211"/>
    </source>
</evidence>
<proteinExistence type="inferred from homology"/>
<dbReference type="InterPro" id="IPR036663">
    <property type="entry name" value="Fumarylacetoacetase_C_sf"/>
</dbReference>
<dbReference type="PANTHER" id="PTHR42796">
    <property type="entry name" value="FUMARYLACETOACETATE HYDROLASE DOMAIN-CONTAINING PROTEIN 2A-RELATED"/>
    <property type="match status" value="1"/>
</dbReference>
<evidence type="ECO:0000256" key="3">
    <source>
        <dbReference type="ARBA" id="ARBA00022723"/>
    </source>
</evidence>
<reference evidence="6" key="1">
    <citation type="submission" date="2017-05" db="EMBL/GenBank/DDBJ databases">
        <title>Complete and WGS of Bordetella genogroups.</title>
        <authorList>
            <person name="Spilker T."/>
            <person name="Lipuma J."/>
        </authorList>
    </citation>
    <scope>NUCLEOTIDE SEQUENCE [LARGE SCALE GENOMIC DNA]</scope>
    <source>
        <strain evidence="6">AU6712</strain>
    </source>
</reference>
<accession>A0A261VU93</accession>
<dbReference type="Gene3D" id="3.90.850.10">
    <property type="entry name" value="Fumarylacetoacetase-like, C-terminal domain"/>
    <property type="match status" value="1"/>
</dbReference>
<evidence type="ECO:0000259" key="4">
    <source>
        <dbReference type="Pfam" id="PF01557"/>
    </source>
</evidence>
<keyword evidence="5" id="KW-0413">Isomerase</keyword>
<dbReference type="GO" id="GO:0044281">
    <property type="term" value="P:small molecule metabolic process"/>
    <property type="evidence" value="ECO:0007669"/>
    <property type="project" value="UniProtKB-ARBA"/>
</dbReference>
<sequence>MKLQSFVHAGAHAWGVREGQHIRLMTSHWPDVVSALDAGLDQIARATQEAAPLLDVAGLQWLTPVVAPRKIICVGLNYGRHVLEAGRELPRHPSVFIRYADSLVGSEQPVWRPRASEMLDFEAELAVVIGRGGRHIPMEQAKAHIAGYTCMAENSVRDYQKHNAQVTPGKNFDRSGALGPWIVTADEVPDPASLRVRSFLNGDLMQDGSVADLIFSIPALISYISSFTTLAPGDVIATGTPEGIGATRKPPRFLKPGDVFEIDIPGVGRLVNPVIDEPQCGQDVE</sequence>
<organism evidence="5 6">
    <name type="scientific">Bordetella genomosp. 12</name>
    <dbReference type="NCBI Taxonomy" id="463035"/>
    <lineage>
        <taxon>Bacteria</taxon>
        <taxon>Pseudomonadati</taxon>
        <taxon>Pseudomonadota</taxon>
        <taxon>Betaproteobacteria</taxon>
        <taxon>Burkholderiales</taxon>
        <taxon>Alcaligenaceae</taxon>
        <taxon>Bordetella</taxon>
    </lineage>
</organism>
<name>A0A261VU93_9BORD</name>
<dbReference type="EMBL" id="NEVU01000001">
    <property type="protein sequence ID" value="OZI77676.1"/>
    <property type="molecule type" value="Genomic_DNA"/>
</dbReference>
<feature type="domain" description="Fumarylacetoacetase-like C-terminal" evidence="4">
    <location>
        <begin position="70"/>
        <end position="274"/>
    </location>
</feature>
<dbReference type="RefSeq" id="WP_094810515.1">
    <property type="nucleotide sequence ID" value="NZ_NEVU01000001.1"/>
</dbReference>
<gene>
    <name evidence="5" type="ORF">CAL22_03865</name>
</gene>
<dbReference type="InterPro" id="IPR051121">
    <property type="entry name" value="FAH"/>
</dbReference>
<dbReference type="AlphaFoldDB" id="A0A261VU93"/>
<comment type="caution">
    <text evidence="5">The sequence shown here is derived from an EMBL/GenBank/DDBJ whole genome shotgun (WGS) entry which is preliminary data.</text>
</comment>
<dbReference type="PANTHER" id="PTHR42796:SF4">
    <property type="entry name" value="FUMARYLACETOACETATE HYDROLASE DOMAIN-CONTAINING PROTEIN 2A"/>
    <property type="match status" value="1"/>
</dbReference>
<dbReference type="Proteomes" id="UP000216429">
    <property type="component" value="Unassembled WGS sequence"/>
</dbReference>